<dbReference type="EMBL" id="JAMYJR010000002">
    <property type="protein sequence ID" value="MCO8269383.1"/>
    <property type="molecule type" value="Genomic_DNA"/>
</dbReference>
<accession>A0ABT1DFW6</accession>
<evidence type="ECO:0000256" key="5">
    <source>
        <dbReference type="ARBA" id="ARBA00023163"/>
    </source>
</evidence>
<feature type="region of interest" description="Disordered" evidence="6">
    <location>
        <begin position="172"/>
        <end position="199"/>
    </location>
</feature>
<organism evidence="8 9">
    <name type="scientific">Paractinoplanes aksuensis</name>
    <dbReference type="NCBI Taxonomy" id="2939490"/>
    <lineage>
        <taxon>Bacteria</taxon>
        <taxon>Bacillati</taxon>
        <taxon>Actinomycetota</taxon>
        <taxon>Actinomycetes</taxon>
        <taxon>Micromonosporales</taxon>
        <taxon>Micromonosporaceae</taxon>
        <taxon>Paractinoplanes</taxon>
    </lineage>
</organism>
<dbReference type="Pfam" id="PF08281">
    <property type="entry name" value="Sigma70_r4_2"/>
    <property type="match status" value="1"/>
</dbReference>
<dbReference type="Gene3D" id="1.10.10.10">
    <property type="entry name" value="Winged helix-like DNA-binding domain superfamily/Winged helix DNA-binding domain"/>
    <property type="match status" value="1"/>
</dbReference>
<dbReference type="InterPro" id="IPR039425">
    <property type="entry name" value="RNA_pol_sigma-70-like"/>
</dbReference>
<evidence type="ECO:0000256" key="4">
    <source>
        <dbReference type="ARBA" id="ARBA00023125"/>
    </source>
</evidence>
<dbReference type="InterPro" id="IPR013249">
    <property type="entry name" value="RNA_pol_sigma70_r4_t2"/>
</dbReference>
<gene>
    <name evidence="8" type="ORF">M1L60_02125</name>
</gene>
<dbReference type="InterPro" id="IPR036388">
    <property type="entry name" value="WH-like_DNA-bd_sf"/>
</dbReference>
<evidence type="ECO:0000313" key="9">
    <source>
        <dbReference type="Proteomes" id="UP001523369"/>
    </source>
</evidence>
<comment type="similarity">
    <text evidence="1">Belongs to the sigma-70 factor family. ECF subfamily.</text>
</comment>
<name>A0ABT1DFW6_9ACTN</name>
<keyword evidence="3" id="KW-0731">Sigma factor</keyword>
<dbReference type="Proteomes" id="UP001523369">
    <property type="component" value="Unassembled WGS sequence"/>
</dbReference>
<feature type="compositionally biased region" description="Basic and acidic residues" evidence="6">
    <location>
        <begin position="172"/>
        <end position="183"/>
    </location>
</feature>
<evidence type="ECO:0000256" key="1">
    <source>
        <dbReference type="ARBA" id="ARBA00010641"/>
    </source>
</evidence>
<dbReference type="SUPFAM" id="SSF88659">
    <property type="entry name" value="Sigma3 and sigma4 domains of RNA polymerase sigma factors"/>
    <property type="match status" value="1"/>
</dbReference>
<reference evidence="8 9" key="1">
    <citation type="submission" date="2022-06" db="EMBL/GenBank/DDBJ databases">
        <title>New Species of the Genus Actinoplanes, ActinopZanes ferrugineus.</title>
        <authorList>
            <person name="Ding P."/>
        </authorList>
    </citation>
    <scope>NUCLEOTIDE SEQUENCE [LARGE SCALE GENOMIC DNA]</scope>
    <source>
        <strain evidence="8 9">TRM88003</strain>
    </source>
</reference>
<dbReference type="InterPro" id="IPR013325">
    <property type="entry name" value="RNA_pol_sigma_r2"/>
</dbReference>
<proteinExistence type="inferred from homology"/>
<feature type="domain" description="RNA polymerase sigma factor 70 region 4 type 2" evidence="7">
    <location>
        <begin position="117"/>
        <end position="169"/>
    </location>
</feature>
<dbReference type="InterPro" id="IPR013324">
    <property type="entry name" value="RNA_pol_sigma_r3/r4-like"/>
</dbReference>
<keyword evidence="9" id="KW-1185">Reference proteome</keyword>
<dbReference type="RefSeq" id="WP_253235530.1">
    <property type="nucleotide sequence ID" value="NZ_JAMYJR010000002.1"/>
</dbReference>
<evidence type="ECO:0000259" key="7">
    <source>
        <dbReference type="Pfam" id="PF08281"/>
    </source>
</evidence>
<evidence type="ECO:0000256" key="6">
    <source>
        <dbReference type="SAM" id="MobiDB-lite"/>
    </source>
</evidence>
<evidence type="ECO:0000313" key="8">
    <source>
        <dbReference type="EMBL" id="MCO8269383.1"/>
    </source>
</evidence>
<evidence type="ECO:0000256" key="2">
    <source>
        <dbReference type="ARBA" id="ARBA00023015"/>
    </source>
</evidence>
<evidence type="ECO:0000256" key="3">
    <source>
        <dbReference type="ARBA" id="ARBA00023082"/>
    </source>
</evidence>
<dbReference type="PANTHER" id="PTHR43133">
    <property type="entry name" value="RNA POLYMERASE ECF-TYPE SIGMA FACTO"/>
    <property type="match status" value="1"/>
</dbReference>
<keyword evidence="5" id="KW-0804">Transcription</keyword>
<protein>
    <submittedName>
        <fullName evidence="8">Sigma-70 family RNA polymerase sigma factor</fullName>
    </submittedName>
</protein>
<sequence length="199" mass="22419">MGPQEISPSAEFHPPPPASEFAPFYDRMFPSLVKYGAVVWGSVSDAEDAANDALTYLYRRWYSIANKEAYARTMVTRSIGRLRRDAAWRSDRLDQAGPARPYAENDDGTTVTACVDRQWIIELLAKLPPAQRAVMAGFIDQVPTADIADALGTNEAAVRKNLQLARQRLRQEVEQDRARDRSRPLPKRVATTTLREETR</sequence>
<dbReference type="SUPFAM" id="SSF88946">
    <property type="entry name" value="Sigma2 domain of RNA polymerase sigma factors"/>
    <property type="match status" value="1"/>
</dbReference>
<keyword evidence="2" id="KW-0805">Transcription regulation</keyword>
<comment type="caution">
    <text evidence="8">The sequence shown here is derived from an EMBL/GenBank/DDBJ whole genome shotgun (WGS) entry which is preliminary data.</text>
</comment>
<dbReference type="PANTHER" id="PTHR43133:SF8">
    <property type="entry name" value="RNA POLYMERASE SIGMA FACTOR HI_1459-RELATED"/>
    <property type="match status" value="1"/>
</dbReference>
<keyword evidence="4" id="KW-0238">DNA-binding</keyword>